<evidence type="ECO:0000313" key="11">
    <source>
        <dbReference type="EMBL" id="HIQ63570.1"/>
    </source>
</evidence>
<dbReference type="InterPro" id="IPR057336">
    <property type="entry name" value="GerAC_N"/>
</dbReference>
<reference evidence="11" key="2">
    <citation type="journal article" date="2021" name="PeerJ">
        <title>Extensive microbial diversity within the chicken gut microbiome revealed by metagenomics and culture.</title>
        <authorList>
            <person name="Gilroy R."/>
            <person name="Ravi A."/>
            <person name="Getino M."/>
            <person name="Pursley I."/>
            <person name="Horton D.L."/>
            <person name="Alikhan N.F."/>
            <person name="Baker D."/>
            <person name="Gharbi K."/>
            <person name="Hall N."/>
            <person name="Watson M."/>
            <person name="Adriaenssens E.M."/>
            <person name="Foster-Nyarko E."/>
            <person name="Jarju S."/>
            <person name="Secka A."/>
            <person name="Antonio M."/>
            <person name="Oren A."/>
            <person name="Chaudhuri R.R."/>
            <person name="La Ragione R."/>
            <person name="Hildebrand F."/>
            <person name="Pallen M.J."/>
        </authorList>
    </citation>
    <scope>NUCLEOTIDE SEQUENCE</scope>
    <source>
        <strain evidence="11">ChiHile30-977</strain>
    </source>
</reference>
<dbReference type="InterPro" id="IPR046953">
    <property type="entry name" value="Spore_GerAC-like_C"/>
</dbReference>
<evidence type="ECO:0000256" key="8">
    <source>
        <dbReference type="SAM" id="SignalP"/>
    </source>
</evidence>
<sequence length="379" mass="41447">MRRGSIFLLFVLLCAVLSFRSGTDVEDQAFALNLGLDIDSDGMMLITLQMPASGKTEEQTTSGAGGAYQVVQARGHTYHDALQVLGVSIPRDVNFSQLLQIIVSRNLASDPSFPYVLEGVLSTLRIRQSASLAVARHSAAEIIENQQAFLGVRLSTDIQTTLDVFSEGGSVPESQLGQVQRLMDGAWRTAVVPYVGLNESGMQNPDSAAGRPLDGVAGSLAYEGENEVEYLGAVLLDRTGMVGELTGMEMRFLAFVQGSMKQFIFRVDDAYYLVEQNFRPRLRVSRSGEAWTLQVEGGITAYPRSRERVGETRVSEAFAAEVLHVLEKLRDLGVDPVGFEGIAVRSSPTLDAWAQEGWERQYRDSSIEVSIRAAVHYGN</sequence>
<comment type="caution">
    <text evidence="11">The sequence shown here is derived from an EMBL/GenBank/DDBJ whole genome shotgun (WGS) entry which is preliminary data.</text>
</comment>
<evidence type="ECO:0000256" key="4">
    <source>
        <dbReference type="ARBA" id="ARBA00022729"/>
    </source>
</evidence>
<keyword evidence="5" id="KW-0472">Membrane</keyword>
<keyword evidence="6" id="KW-0564">Palmitate</keyword>
<gene>
    <name evidence="11" type="ORF">IAA66_08320</name>
</gene>
<evidence type="ECO:0000256" key="6">
    <source>
        <dbReference type="ARBA" id="ARBA00023139"/>
    </source>
</evidence>
<dbReference type="Proteomes" id="UP000886819">
    <property type="component" value="Unassembled WGS sequence"/>
</dbReference>
<feature type="domain" description="Spore germination protein N-terminal" evidence="10">
    <location>
        <begin position="23"/>
        <end position="196"/>
    </location>
</feature>
<dbReference type="GO" id="GO:0009847">
    <property type="term" value="P:spore germination"/>
    <property type="evidence" value="ECO:0007669"/>
    <property type="project" value="InterPro"/>
</dbReference>
<dbReference type="InterPro" id="IPR038501">
    <property type="entry name" value="Spore_GerAC_C_sf"/>
</dbReference>
<evidence type="ECO:0000256" key="1">
    <source>
        <dbReference type="ARBA" id="ARBA00004635"/>
    </source>
</evidence>
<feature type="chain" id="PRO_5038471970" evidence="8">
    <location>
        <begin position="21"/>
        <end position="379"/>
    </location>
</feature>
<accession>A0A9D0YZ82</accession>
<keyword evidence="3" id="KW-0309">Germination</keyword>
<evidence type="ECO:0000259" key="10">
    <source>
        <dbReference type="Pfam" id="PF25198"/>
    </source>
</evidence>
<dbReference type="GO" id="GO:0016020">
    <property type="term" value="C:membrane"/>
    <property type="evidence" value="ECO:0007669"/>
    <property type="project" value="UniProtKB-SubCell"/>
</dbReference>
<evidence type="ECO:0000313" key="12">
    <source>
        <dbReference type="Proteomes" id="UP000886819"/>
    </source>
</evidence>
<protein>
    <submittedName>
        <fullName evidence="11">Uncharacterized protein</fullName>
    </submittedName>
</protein>
<dbReference type="PANTHER" id="PTHR35789:SF1">
    <property type="entry name" value="SPORE GERMINATION PROTEIN B3"/>
    <property type="match status" value="1"/>
</dbReference>
<reference evidence="11" key="1">
    <citation type="submission" date="2020-10" db="EMBL/GenBank/DDBJ databases">
        <authorList>
            <person name="Gilroy R."/>
        </authorList>
    </citation>
    <scope>NUCLEOTIDE SEQUENCE</scope>
    <source>
        <strain evidence="11">ChiHile30-977</strain>
    </source>
</reference>
<keyword evidence="4 8" id="KW-0732">Signal</keyword>
<keyword evidence="7" id="KW-0449">Lipoprotein</keyword>
<dbReference type="InterPro" id="IPR008844">
    <property type="entry name" value="Spore_GerAC-like"/>
</dbReference>
<evidence type="ECO:0000256" key="2">
    <source>
        <dbReference type="ARBA" id="ARBA00007886"/>
    </source>
</evidence>
<organism evidence="11 12">
    <name type="scientific">Candidatus Avichristensenella intestinipullorum</name>
    <dbReference type="NCBI Taxonomy" id="2840693"/>
    <lineage>
        <taxon>Bacteria</taxon>
        <taxon>Bacillati</taxon>
        <taxon>Bacillota</taxon>
        <taxon>Clostridia</taxon>
        <taxon>Candidatus Avichristensenella</taxon>
    </lineage>
</organism>
<dbReference type="PANTHER" id="PTHR35789">
    <property type="entry name" value="SPORE GERMINATION PROTEIN B3"/>
    <property type="match status" value="1"/>
</dbReference>
<evidence type="ECO:0000256" key="3">
    <source>
        <dbReference type="ARBA" id="ARBA00022544"/>
    </source>
</evidence>
<feature type="domain" description="Spore germination GerAC-like C-terminal" evidence="9">
    <location>
        <begin position="233"/>
        <end position="374"/>
    </location>
</feature>
<proteinExistence type="inferred from homology"/>
<evidence type="ECO:0000256" key="7">
    <source>
        <dbReference type="ARBA" id="ARBA00023288"/>
    </source>
</evidence>
<dbReference type="Pfam" id="PF05504">
    <property type="entry name" value="Spore_GerAC"/>
    <property type="match status" value="1"/>
</dbReference>
<comment type="subcellular location">
    <subcellularLocation>
        <location evidence="1">Membrane</location>
        <topology evidence="1">Lipid-anchor</topology>
    </subcellularLocation>
</comment>
<comment type="similarity">
    <text evidence="2">Belongs to the GerABKC lipoprotein family.</text>
</comment>
<feature type="signal peptide" evidence="8">
    <location>
        <begin position="1"/>
        <end position="20"/>
    </location>
</feature>
<evidence type="ECO:0000256" key="5">
    <source>
        <dbReference type="ARBA" id="ARBA00023136"/>
    </source>
</evidence>
<dbReference type="EMBL" id="DVFI01000113">
    <property type="protein sequence ID" value="HIQ63570.1"/>
    <property type="molecule type" value="Genomic_DNA"/>
</dbReference>
<dbReference type="Gene3D" id="3.30.300.210">
    <property type="entry name" value="Nutrient germinant receptor protein C, domain 3"/>
    <property type="match status" value="1"/>
</dbReference>
<dbReference type="AlphaFoldDB" id="A0A9D0YZ82"/>
<name>A0A9D0YZ82_9FIRM</name>
<dbReference type="Pfam" id="PF25198">
    <property type="entry name" value="Spore_GerAC_N"/>
    <property type="match status" value="1"/>
</dbReference>
<evidence type="ECO:0000259" key="9">
    <source>
        <dbReference type="Pfam" id="PF05504"/>
    </source>
</evidence>